<dbReference type="Gene3D" id="3.90.190.10">
    <property type="entry name" value="Protein tyrosine phosphatase superfamily"/>
    <property type="match status" value="1"/>
</dbReference>
<dbReference type="PROSITE" id="PS50056">
    <property type="entry name" value="TYR_PHOSPHATASE_2"/>
    <property type="match status" value="1"/>
</dbReference>
<dbReference type="InterPro" id="IPR029021">
    <property type="entry name" value="Prot-tyrosine_phosphatase-like"/>
</dbReference>
<dbReference type="PANTHER" id="PTHR31126">
    <property type="entry name" value="TYROSINE-PROTEIN PHOSPHATASE"/>
    <property type="match status" value="1"/>
</dbReference>
<sequence length="267" mass="30139">MRRRAARRSGRCGKKRCGCRARGRIERQGGRRLLAGAPPPRHTLCVPHDLSSPAGRRAAWFNSLFVDHAVLRLGWRNWGVVEKGRLYRSNHPSPRQMRLAVERAGIRSIINLRGHRETCGSDALGRAMAATLGLEHVDAPLESRGAPHKDRILRLAGIFRDLPEPVLIHCKSGADRTGLAAGLWLMLQGRPVEEAMRQLSWRHGHVSSSKTGILDAFFKEYARFTRAHGAKPFLDWVRDDYDEDALRGAFRSRAWADRLVDGILRRE</sequence>
<gene>
    <name evidence="3" type="ORF">F0Q34_00545</name>
</gene>
<evidence type="ECO:0000313" key="3">
    <source>
        <dbReference type="EMBL" id="KAA2214256.1"/>
    </source>
</evidence>
<evidence type="ECO:0000313" key="4">
    <source>
        <dbReference type="Proteomes" id="UP000322110"/>
    </source>
</evidence>
<dbReference type="InterPro" id="IPR055214">
    <property type="entry name" value="PTP-NADK"/>
</dbReference>
<dbReference type="PANTHER" id="PTHR31126:SF1">
    <property type="entry name" value="TYROSINE SPECIFIC PROTEIN PHOSPHATASES DOMAIN-CONTAINING PROTEIN"/>
    <property type="match status" value="1"/>
</dbReference>
<comment type="caution">
    <text evidence="3">The sequence shown here is derived from an EMBL/GenBank/DDBJ whole genome shotgun (WGS) entry which is preliminary data.</text>
</comment>
<dbReference type="GO" id="GO:0016791">
    <property type="term" value="F:phosphatase activity"/>
    <property type="evidence" value="ECO:0007669"/>
    <property type="project" value="TreeGrafter"/>
</dbReference>
<dbReference type="AlphaFoldDB" id="A0A5B2TIF0"/>
<feature type="domain" description="Tyrosine specific protein phosphatases" evidence="2">
    <location>
        <begin position="165"/>
        <end position="214"/>
    </location>
</feature>
<dbReference type="SUPFAM" id="SSF52799">
    <property type="entry name" value="(Phosphotyrosine protein) phosphatases II"/>
    <property type="match status" value="1"/>
</dbReference>
<evidence type="ECO:0000256" key="1">
    <source>
        <dbReference type="ARBA" id="ARBA00009580"/>
    </source>
</evidence>
<dbReference type="InterPro" id="IPR016130">
    <property type="entry name" value="Tyr_Pase_AS"/>
</dbReference>
<dbReference type="OrthoDB" id="9814896at2"/>
<name>A0A5B2TIF0_9PROT</name>
<dbReference type="InterPro" id="IPR000387">
    <property type="entry name" value="Tyr_Pase_dom"/>
</dbReference>
<dbReference type="EMBL" id="VUKA01000001">
    <property type="protein sequence ID" value="KAA2214256.1"/>
    <property type="molecule type" value="Genomic_DNA"/>
</dbReference>
<proteinExistence type="inferred from homology"/>
<dbReference type="PROSITE" id="PS00383">
    <property type="entry name" value="TYR_PHOSPHATASE_1"/>
    <property type="match status" value="1"/>
</dbReference>
<dbReference type="CDD" id="cd14529">
    <property type="entry name" value="TpbA-like"/>
    <property type="match status" value="1"/>
</dbReference>
<protein>
    <submittedName>
        <fullName evidence="3">Protein tyrosine phosphatase</fullName>
    </submittedName>
</protein>
<comment type="similarity">
    <text evidence="1">Belongs to the protein-tyrosine phosphatase family.</text>
</comment>
<dbReference type="Proteomes" id="UP000322110">
    <property type="component" value="Unassembled WGS sequence"/>
</dbReference>
<evidence type="ECO:0000259" key="2">
    <source>
        <dbReference type="PROSITE" id="PS50056"/>
    </source>
</evidence>
<keyword evidence="4" id="KW-1185">Reference proteome</keyword>
<accession>A0A5B2TIF0</accession>
<reference evidence="3 4" key="1">
    <citation type="journal article" date="2015" name="Int. J. Syst. Evol. Microbiol.">
        <title>Roseomonas oryzae sp. nov., isolated from paddy rhizosphere soil.</title>
        <authorList>
            <person name="Ramaprasad E.V."/>
            <person name="Sasikala Ch."/>
            <person name="Ramana Ch.V."/>
        </authorList>
    </citation>
    <scope>NUCLEOTIDE SEQUENCE [LARGE SCALE GENOMIC DNA]</scope>
    <source>
        <strain evidence="3 4">KCTC 42542</strain>
    </source>
</reference>
<organism evidence="3 4">
    <name type="scientific">Teichococcus oryzae</name>
    <dbReference type="NCBI Taxonomy" id="1608942"/>
    <lineage>
        <taxon>Bacteria</taxon>
        <taxon>Pseudomonadati</taxon>
        <taxon>Pseudomonadota</taxon>
        <taxon>Alphaproteobacteria</taxon>
        <taxon>Acetobacterales</taxon>
        <taxon>Roseomonadaceae</taxon>
        <taxon>Roseomonas</taxon>
    </lineage>
</organism>
<dbReference type="Pfam" id="PF22741">
    <property type="entry name" value="PTP-NADK"/>
    <property type="match status" value="1"/>
</dbReference>